<evidence type="ECO:0000256" key="4">
    <source>
        <dbReference type="ARBA" id="ARBA00015100"/>
    </source>
</evidence>
<reference evidence="13 14" key="1">
    <citation type="submission" date="2017-10" db="EMBL/GenBank/DDBJ databases">
        <title>Resolving the taxonomy of Roseburia spp., Eubacterium rectale and Agathobacter spp. through phylogenomic analysis.</title>
        <authorList>
            <person name="Sheridan P.O."/>
            <person name="Walker A.W."/>
            <person name="Duncan S.H."/>
            <person name="Scott K.P."/>
            <person name="Toole P.W.O."/>
            <person name="Luis P."/>
            <person name="Flint H.J."/>
        </authorList>
    </citation>
    <scope>NUCLEOTIDE SEQUENCE [LARGE SCALE GENOMIC DNA]</scope>
    <source>
        <strain evidence="13 14">JK623</strain>
    </source>
</reference>
<reference evidence="13 14" key="2">
    <citation type="submission" date="2017-10" db="EMBL/GenBank/DDBJ databases">
        <authorList>
            <person name="Banno H."/>
            <person name="Chua N.-H."/>
        </authorList>
    </citation>
    <scope>NUCLEOTIDE SEQUENCE [LARGE SCALE GENOMIC DNA]</scope>
    <source>
        <strain evidence="13 14">JK623</strain>
    </source>
</reference>
<dbReference type="SUPFAM" id="SSF48576">
    <property type="entry name" value="Terpenoid synthases"/>
    <property type="match status" value="1"/>
</dbReference>
<dbReference type="InterPro" id="IPR053378">
    <property type="entry name" value="Prenyl_diphosphate_synthase"/>
</dbReference>
<dbReference type="NCBIfam" id="NF045485">
    <property type="entry name" value="FPPsyn"/>
    <property type="match status" value="1"/>
</dbReference>
<dbReference type="AlphaFoldDB" id="A0A2G3E3C2"/>
<organism evidence="13 14">
    <name type="scientific">Agathobacter ruminis</name>
    <dbReference type="NCBI Taxonomy" id="1712665"/>
    <lineage>
        <taxon>Bacteria</taxon>
        <taxon>Bacillati</taxon>
        <taxon>Bacillota</taxon>
        <taxon>Clostridia</taxon>
        <taxon>Lachnospirales</taxon>
        <taxon>Lachnospiraceae</taxon>
        <taxon>Agathobacter</taxon>
    </lineage>
</organism>
<dbReference type="SFLD" id="SFLDS00005">
    <property type="entry name" value="Isoprenoid_Synthase_Type_I"/>
    <property type="match status" value="1"/>
</dbReference>
<evidence type="ECO:0000256" key="3">
    <source>
        <dbReference type="ARBA" id="ARBA00012439"/>
    </source>
</evidence>
<gene>
    <name evidence="13" type="ORF">CSX02_06095</name>
</gene>
<dbReference type="PROSITE" id="PS00723">
    <property type="entry name" value="POLYPRENYL_SYNTHASE_1"/>
    <property type="match status" value="1"/>
</dbReference>
<evidence type="ECO:0000256" key="6">
    <source>
        <dbReference type="ARBA" id="ARBA00022723"/>
    </source>
</evidence>
<accession>A0A2G3E3C2</accession>
<name>A0A2G3E3C2_9FIRM</name>
<dbReference type="PROSITE" id="PS00444">
    <property type="entry name" value="POLYPRENYL_SYNTHASE_2"/>
    <property type="match status" value="1"/>
</dbReference>
<comment type="cofactor">
    <cofactor evidence="1">
        <name>Mg(2+)</name>
        <dbReference type="ChEBI" id="CHEBI:18420"/>
    </cofactor>
</comment>
<keyword evidence="5 12" id="KW-0808">Transferase</keyword>
<dbReference type="GO" id="GO:0004337">
    <property type="term" value="F:(2E,6E)-farnesyl diphosphate synthase activity"/>
    <property type="evidence" value="ECO:0007669"/>
    <property type="project" value="UniProtKB-EC"/>
</dbReference>
<keyword evidence="6" id="KW-0479">Metal-binding</keyword>
<dbReference type="Gene3D" id="1.10.600.10">
    <property type="entry name" value="Farnesyl Diphosphate Synthase"/>
    <property type="match status" value="1"/>
</dbReference>
<dbReference type="InterPro" id="IPR033749">
    <property type="entry name" value="Polyprenyl_synt_CS"/>
</dbReference>
<evidence type="ECO:0000256" key="10">
    <source>
        <dbReference type="ARBA" id="ARBA00032873"/>
    </source>
</evidence>
<dbReference type="InterPro" id="IPR008949">
    <property type="entry name" value="Isoprenoid_synthase_dom_sf"/>
</dbReference>
<evidence type="ECO:0000256" key="2">
    <source>
        <dbReference type="ARBA" id="ARBA00006706"/>
    </source>
</evidence>
<evidence type="ECO:0000256" key="12">
    <source>
        <dbReference type="RuleBase" id="RU004466"/>
    </source>
</evidence>
<dbReference type="RefSeq" id="WP_031545806.1">
    <property type="nucleotide sequence ID" value="NZ_JANSWH010000099.1"/>
</dbReference>
<comment type="catalytic activity">
    <reaction evidence="11">
        <text>isopentenyl diphosphate + (2E)-geranyl diphosphate = (2E,6E)-farnesyl diphosphate + diphosphate</text>
        <dbReference type="Rhea" id="RHEA:19361"/>
        <dbReference type="ChEBI" id="CHEBI:33019"/>
        <dbReference type="ChEBI" id="CHEBI:58057"/>
        <dbReference type="ChEBI" id="CHEBI:128769"/>
        <dbReference type="ChEBI" id="CHEBI:175763"/>
        <dbReference type="EC" id="2.5.1.10"/>
    </reaction>
</comment>
<evidence type="ECO:0000256" key="1">
    <source>
        <dbReference type="ARBA" id="ARBA00001946"/>
    </source>
</evidence>
<evidence type="ECO:0000313" key="13">
    <source>
        <dbReference type="EMBL" id="PHU37768.1"/>
    </source>
</evidence>
<evidence type="ECO:0000256" key="11">
    <source>
        <dbReference type="ARBA" id="ARBA00049399"/>
    </source>
</evidence>
<dbReference type="GO" id="GO:0046872">
    <property type="term" value="F:metal ion binding"/>
    <property type="evidence" value="ECO:0007669"/>
    <property type="project" value="UniProtKB-KW"/>
</dbReference>
<keyword evidence="7" id="KW-0460">Magnesium</keyword>
<dbReference type="Pfam" id="PF00348">
    <property type="entry name" value="polyprenyl_synt"/>
    <property type="match status" value="1"/>
</dbReference>
<sequence length="297" mass="33176">MDFAEQLAEKTNEIEEMIRRYLPNADTYQARIFEAMNYSVEAGGKRLRPMLMMESYRMFGGKSKAIVPFMVALEFIHTYSLIHDDLPAMDNDDYRRGRLTTHKVYGEAMAILAGDALLNFAFETACEAFALEPENPNIGKALTVLAKKAGIYGMIGGQVVDVLSEKNRESVTREKLDFIYDLKTGALLESAMTIGAILADADETQVALMEEIAHDVGIAFQIQDDILDVTGTMEELGKPIGSDEKNEKATYLSFLGLEEAQKMVQSLSEQAVAKLDTIEQTNPFLKELILSLIHRRK</sequence>
<evidence type="ECO:0000313" key="14">
    <source>
        <dbReference type="Proteomes" id="UP000224563"/>
    </source>
</evidence>
<comment type="caution">
    <text evidence="13">The sequence shown here is derived from an EMBL/GenBank/DDBJ whole genome shotgun (WGS) entry which is preliminary data.</text>
</comment>
<dbReference type="Proteomes" id="UP000224563">
    <property type="component" value="Unassembled WGS sequence"/>
</dbReference>
<dbReference type="GO" id="GO:0016114">
    <property type="term" value="P:terpenoid biosynthetic process"/>
    <property type="evidence" value="ECO:0007669"/>
    <property type="project" value="UniProtKB-ARBA"/>
</dbReference>
<protein>
    <recommendedName>
        <fullName evidence="4">Farnesyl diphosphate synthase</fullName>
        <ecNumber evidence="3">2.5.1.10</ecNumber>
    </recommendedName>
    <alternativeName>
        <fullName evidence="10">(2E,6E)-farnesyl diphosphate synthase</fullName>
    </alternativeName>
    <alternativeName>
        <fullName evidence="9">Geranyltranstransferase</fullName>
    </alternativeName>
</protein>
<dbReference type="CDD" id="cd00685">
    <property type="entry name" value="Trans_IPPS_HT"/>
    <property type="match status" value="1"/>
</dbReference>
<comment type="similarity">
    <text evidence="2 12">Belongs to the FPP/GGPP synthase family.</text>
</comment>
<evidence type="ECO:0000256" key="5">
    <source>
        <dbReference type="ARBA" id="ARBA00022679"/>
    </source>
</evidence>
<dbReference type="PANTHER" id="PTHR43281">
    <property type="entry name" value="FARNESYL DIPHOSPHATE SYNTHASE"/>
    <property type="match status" value="1"/>
</dbReference>
<dbReference type="FunFam" id="1.10.600.10:FF:000001">
    <property type="entry name" value="Geranylgeranyl diphosphate synthase"/>
    <property type="match status" value="1"/>
</dbReference>
<keyword evidence="14" id="KW-1185">Reference proteome</keyword>
<dbReference type="GO" id="GO:0005737">
    <property type="term" value="C:cytoplasm"/>
    <property type="evidence" value="ECO:0007669"/>
    <property type="project" value="UniProtKB-ARBA"/>
</dbReference>
<evidence type="ECO:0000256" key="7">
    <source>
        <dbReference type="ARBA" id="ARBA00022842"/>
    </source>
</evidence>
<proteinExistence type="inferred from homology"/>
<evidence type="ECO:0000256" key="9">
    <source>
        <dbReference type="ARBA" id="ARBA00032380"/>
    </source>
</evidence>
<dbReference type="InterPro" id="IPR000092">
    <property type="entry name" value="Polyprenyl_synt"/>
</dbReference>
<evidence type="ECO:0000256" key="8">
    <source>
        <dbReference type="ARBA" id="ARBA00023229"/>
    </source>
</evidence>
<keyword evidence="8" id="KW-0414">Isoprene biosynthesis</keyword>
<dbReference type="EC" id="2.5.1.10" evidence="3"/>
<dbReference type="EMBL" id="PDYG01000030">
    <property type="protein sequence ID" value="PHU37768.1"/>
    <property type="molecule type" value="Genomic_DNA"/>
</dbReference>
<dbReference type="PANTHER" id="PTHR43281:SF1">
    <property type="entry name" value="FARNESYL DIPHOSPHATE SYNTHASE"/>
    <property type="match status" value="1"/>
</dbReference>
<dbReference type="SFLD" id="SFLDG01017">
    <property type="entry name" value="Polyprenyl_Transferase_Like"/>
    <property type="match status" value="1"/>
</dbReference>